<evidence type="ECO:0000256" key="1">
    <source>
        <dbReference type="ARBA" id="ARBA00023015"/>
    </source>
</evidence>
<evidence type="ECO:0000313" key="7">
    <source>
        <dbReference type="Proteomes" id="UP000589520"/>
    </source>
</evidence>
<evidence type="ECO:0000256" key="2">
    <source>
        <dbReference type="ARBA" id="ARBA00023125"/>
    </source>
</evidence>
<dbReference type="RefSeq" id="WP_179490094.1">
    <property type="nucleotide sequence ID" value="NZ_JACCCW010000001.1"/>
</dbReference>
<dbReference type="SUPFAM" id="SSF46689">
    <property type="entry name" value="Homeodomain-like"/>
    <property type="match status" value="1"/>
</dbReference>
<comment type="caution">
    <text evidence="6">The sequence shown here is derived from an EMBL/GenBank/DDBJ whole genome shotgun (WGS) entry which is preliminary data.</text>
</comment>
<proteinExistence type="predicted"/>
<protein>
    <submittedName>
        <fullName evidence="6">AcrR family transcriptional regulator</fullName>
    </submittedName>
</protein>
<dbReference type="EMBL" id="JACCCW010000001">
    <property type="protein sequence ID" value="NYF78589.1"/>
    <property type="molecule type" value="Genomic_DNA"/>
</dbReference>
<dbReference type="PROSITE" id="PS50977">
    <property type="entry name" value="HTH_TETR_2"/>
    <property type="match status" value="1"/>
</dbReference>
<dbReference type="InterPro" id="IPR036271">
    <property type="entry name" value="Tet_transcr_reg_TetR-rel_C_sf"/>
</dbReference>
<accession>A0A7Y9PEV7</accession>
<keyword evidence="7" id="KW-1185">Reference proteome</keyword>
<keyword evidence="3" id="KW-0804">Transcription</keyword>
<name>A0A7Y9PEV7_9BACT</name>
<feature type="DNA-binding region" description="H-T-H motif" evidence="4">
    <location>
        <begin position="13"/>
        <end position="32"/>
    </location>
</feature>
<dbReference type="GO" id="GO:0003677">
    <property type="term" value="F:DNA binding"/>
    <property type="evidence" value="ECO:0007669"/>
    <property type="project" value="UniProtKB-UniRule"/>
</dbReference>
<dbReference type="Proteomes" id="UP000589520">
    <property type="component" value="Unassembled WGS sequence"/>
</dbReference>
<dbReference type="Pfam" id="PF13305">
    <property type="entry name" value="TetR_C_33"/>
    <property type="match status" value="1"/>
</dbReference>
<dbReference type="Pfam" id="PF00440">
    <property type="entry name" value="TetR_N"/>
    <property type="match status" value="1"/>
</dbReference>
<dbReference type="AlphaFoldDB" id="A0A7Y9PEV7"/>
<evidence type="ECO:0000256" key="3">
    <source>
        <dbReference type="ARBA" id="ARBA00023163"/>
    </source>
</evidence>
<evidence type="ECO:0000259" key="5">
    <source>
        <dbReference type="PROSITE" id="PS50977"/>
    </source>
</evidence>
<evidence type="ECO:0000256" key="4">
    <source>
        <dbReference type="PROSITE-ProRule" id="PRU00335"/>
    </source>
</evidence>
<keyword evidence="1" id="KW-0805">Transcription regulation</keyword>
<feature type="domain" description="HTH tetR-type" evidence="5">
    <location>
        <begin position="1"/>
        <end position="50"/>
    </location>
</feature>
<reference evidence="6 7" key="1">
    <citation type="submission" date="2020-07" db="EMBL/GenBank/DDBJ databases">
        <title>Genomic Encyclopedia of Type Strains, Phase IV (KMG-V): Genome sequencing to study the core and pangenomes of soil and plant-associated prokaryotes.</title>
        <authorList>
            <person name="Whitman W."/>
        </authorList>
    </citation>
    <scope>NUCLEOTIDE SEQUENCE [LARGE SCALE GENOMIC DNA]</scope>
    <source>
        <strain evidence="6 7">X4EP2</strain>
    </source>
</reference>
<dbReference type="InterPro" id="IPR025996">
    <property type="entry name" value="MT1864/Rv1816-like_C"/>
</dbReference>
<keyword evidence="2 4" id="KW-0238">DNA-binding</keyword>
<dbReference type="InterPro" id="IPR009057">
    <property type="entry name" value="Homeodomain-like_sf"/>
</dbReference>
<dbReference type="Gene3D" id="1.10.357.10">
    <property type="entry name" value="Tetracycline Repressor, domain 2"/>
    <property type="match status" value="1"/>
</dbReference>
<organism evidence="6 7">
    <name type="scientific">Granulicella arctica</name>
    <dbReference type="NCBI Taxonomy" id="940613"/>
    <lineage>
        <taxon>Bacteria</taxon>
        <taxon>Pseudomonadati</taxon>
        <taxon>Acidobacteriota</taxon>
        <taxon>Terriglobia</taxon>
        <taxon>Terriglobales</taxon>
        <taxon>Acidobacteriaceae</taxon>
        <taxon>Granulicella</taxon>
    </lineage>
</organism>
<dbReference type="InterPro" id="IPR001647">
    <property type="entry name" value="HTH_TetR"/>
</dbReference>
<gene>
    <name evidence="6" type="ORF">HDF17_000876</name>
</gene>
<evidence type="ECO:0000313" key="6">
    <source>
        <dbReference type="EMBL" id="NYF78589.1"/>
    </source>
</evidence>
<sequence length="172" mass="19011">MKLVKDEGVENLAIRSVASALNLAPNALYRYFKSLAALEAALAEETRLQMLVIMQKAAGRKGPAETIRAISEAYLRFAHEQPRVFALYLKTSASDPDGNPQCTKNTQFFLEQVTRVYGEKRAWKASHALWALLHGIAVLREARVLTQAQSSTSLKFGLQMWIDGALSSSGDK</sequence>
<dbReference type="SUPFAM" id="SSF48498">
    <property type="entry name" value="Tetracyclin repressor-like, C-terminal domain"/>
    <property type="match status" value="1"/>
</dbReference>